<dbReference type="AlphaFoldDB" id="A0A914LQ42"/>
<feature type="domain" description="BPTI/Kunitz inhibitor" evidence="1">
    <location>
        <begin position="23"/>
        <end position="100"/>
    </location>
</feature>
<dbReference type="InterPro" id="IPR036880">
    <property type="entry name" value="Kunitz_BPTI_sf"/>
</dbReference>
<dbReference type="Proteomes" id="UP000887563">
    <property type="component" value="Unplaced"/>
</dbReference>
<accession>A0A914LQ42</accession>
<dbReference type="InterPro" id="IPR002223">
    <property type="entry name" value="Kunitz_BPTI"/>
</dbReference>
<keyword evidence="2" id="KW-1185">Reference proteome</keyword>
<dbReference type="Gene3D" id="4.10.410.10">
    <property type="entry name" value="Pancreatic trypsin inhibitor Kunitz domain"/>
    <property type="match status" value="2"/>
</dbReference>
<name>A0A914LQ42_MELIC</name>
<dbReference type="WBParaSite" id="Minc3s00746g16815">
    <property type="protein sequence ID" value="Minc3s00746g16815"/>
    <property type="gene ID" value="Minc3s00746g16815"/>
</dbReference>
<dbReference type="SUPFAM" id="SSF57362">
    <property type="entry name" value="BPTI-like"/>
    <property type="match status" value="1"/>
</dbReference>
<evidence type="ECO:0000313" key="2">
    <source>
        <dbReference type="Proteomes" id="UP000887563"/>
    </source>
</evidence>
<dbReference type="PROSITE" id="PS50279">
    <property type="entry name" value="BPTI_KUNITZ_2"/>
    <property type="match status" value="2"/>
</dbReference>
<dbReference type="SMART" id="SM00131">
    <property type="entry name" value="KU"/>
    <property type="match status" value="1"/>
</dbReference>
<dbReference type="GO" id="GO:0004867">
    <property type="term" value="F:serine-type endopeptidase inhibitor activity"/>
    <property type="evidence" value="ECO:0007669"/>
    <property type="project" value="InterPro"/>
</dbReference>
<sequence>MNTWNDNYLQTNRISTQSSQKHCLEPFDHSLRRPCAIGIWKQRYFFDSNILRCRPFWIDASCFREEIMNEDENSYSKDLNNYFKRPRNLFNNLIECQQICEKRTNEYPQHHHRIKQNLNHPNGVNKQKKAKQAKLKWIKEDKCLKENNDHKIREHLQVKNKLKIKEKINEEKINNSLKKKACFEVFDLNLTKNCGKFPWKISFFFDQNYNVCRPFWYNGCNLNSKNYFENEESCKEICEKERENLTINKDKYGYFGIGEETTTKILNKTSKYFPILTKTEKYIRSKPLIMDENECTQFYYHAKTKEKVGGLKVFLCLLEEGGQCQMNIYEFM</sequence>
<organism evidence="2 3">
    <name type="scientific">Meloidogyne incognita</name>
    <name type="common">Southern root-knot nematode worm</name>
    <name type="synonym">Oxyuris incognita</name>
    <dbReference type="NCBI Taxonomy" id="6306"/>
    <lineage>
        <taxon>Eukaryota</taxon>
        <taxon>Metazoa</taxon>
        <taxon>Ecdysozoa</taxon>
        <taxon>Nematoda</taxon>
        <taxon>Chromadorea</taxon>
        <taxon>Rhabditida</taxon>
        <taxon>Tylenchina</taxon>
        <taxon>Tylenchomorpha</taxon>
        <taxon>Tylenchoidea</taxon>
        <taxon>Meloidogynidae</taxon>
        <taxon>Meloidogyninae</taxon>
        <taxon>Meloidogyne</taxon>
        <taxon>Meloidogyne incognita group</taxon>
    </lineage>
</organism>
<feature type="domain" description="BPTI/Kunitz inhibitor" evidence="1">
    <location>
        <begin position="182"/>
        <end position="238"/>
    </location>
</feature>
<reference evidence="3" key="1">
    <citation type="submission" date="2022-11" db="UniProtKB">
        <authorList>
            <consortium name="WormBaseParasite"/>
        </authorList>
    </citation>
    <scope>IDENTIFICATION</scope>
</reference>
<proteinExistence type="predicted"/>
<evidence type="ECO:0000313" key="3">
    <source>
        <dbReference type="WBParaSite" id="Minc3s00746g16815"/>
    </source>
</evidence>
<dbReference type="Pfam" id="PF00014">
    <property type="entry name" value="Kunitz_BPTI"/>
    <property type="match status" value="1"/>
</dbReference>
<protein>
    <submittedName>
        <fullName evidence="3">BPTI/Kunitz inhibitor domain-containing protein</fullName>
    </submittedName>
</protein>
<evidence type="ECO:0000259" key="1">
    <source>
        <dbReference type="PROSITE" id="PS50279"/>
    </source>
</evidence>